<organism evidence="5 6">
    <name type="scientific">Fodinibius salsisoli</name>
    <dbReference type="NCBI Taxonomy" id="2820877"/>
    <lineage>
        <taxon>Bacteria</taxon>
        <taxon>Pseudomonadati</taxon>
        <taxon>Balneolota</taxon>
        <taxon>Balneolia</taxon>
        <taxon>Balneolales</taxon>
        <taxon>Balneolaceae</taxon>
        <taxon>Fodinibius</taxon>
    </lineage>
</organism>
<dbReference type="SUPFAM" id="SSF46689">
    <property type="entry name" value="Homeodomain-like"/>
    <property type="match status" value="2"/>
</dbReference>
<comment type="caution">
    <text evidence="5">The sequence shown here is derived from an EMBL/GenBank/DDBJ whole genome shotgun (WGS) entry which is preliminary data.</text>
</comment>
<keyword evidence="6" id="KW-1185">Reference proteome</keyword>
<feature type="domain" description="HTH araC/xylS-type" evidence="4">
    <location>
        <begin position="191"/>
        <end position="289"/>
    </location>
</feature>
<reference evidence="5 6" key="1">
    <citation type="submission" date="2021-03" db="EMBL/GenBank/DDBJ databases">
        <title>Aliifodinibius sp. nov., a new bacterium isolated from saline soil.</title>
        <authorList>
            <person name="Galisteo C."/>
            <person name="De La Haba R."/>
            <person name="Sanchez-Porro C."/>
            <person name="Ventosa A."/>
        </authorList>
    </citation>
    <scope>NUCLEOTIDE SEQUENCE [LARGE SCALE GENOMIC DNA]</scope>
    <source>
        <strain evidence="5 6">1BSP15-2V2</strain>
    </source>
</reference>
<name>A0ABT3PPF2_9BACT</name>
<keyword evidence="1" id="KW-0805">Transcription regulation</keyword>
<evidence type="ECO:0000259" key="4">
    <source>
        <dbReference type="PROSITE" id="PS01124"/>
    </source>
</evidence>
<accession>A0ABT3PPF2</accession>
<evidence type="ECO:0000256" key="3">
    <source>
        <dbReference type="ARBA" id="ARBA00023163"/>
    </source>
</evidence>
<evidence type="ECO:0000313" key="5">
    <source>
        <dbReference type="EMBL" id="MCW9707719.1"/>
    </source>
</evidence>
<proteinExistence type="predicted"/>
<sequence>MSEQRSLIKPHFLNLSTTKNSLHGLIAERNIEQPKEEYRDLSIEPDKHILVLHNNHQNELEWKINGNRKKERFRLSDLIINPAGLNANPHWETDVELLVLAINPTFIQFVAEEMNCPARVGLFPRFKFRDKFLDLMTRKLVNEFEHKPKPDLVYAESLTYALVSHLIRKYSRDGNHKQPIQKNGLPPVQLSRIIDYINEHIGKNLTLEGLAQIADFSPSHFITLFKNATGITPHQYILKRKIAFAKDQLINTDHSISAVALNTGFADQSHLTRTMRKHTGLTPGEIRNS</sequence>
<dbReference type="InterPro" id="IPR009057">
    <property type="entry name" value="Homeodomain-like_sf"/>
</dbReference>
<dbReference type="PANTHER" id="PTHR46796:SF6">
    <property type="entry name" value="ARAC SUBFAMILY"/>
    <property type="match status" value="1"/>
</dbReference>
<evidence type="ECO:0000313" key="6">
    <source>
        <dbReference type="Proteomes" id="UP001207918"/>
    </source>
</evidence>
<dbReference type="EMBL" id="JAGGJA010000008">
    <property type="protein sequence ID" value="MCW9707719.1"/>
    <property type="molecule type" value="Genomic_DNA"/>
</dbReference>
<dbReference type="SMART" id="SM00342">
    <property type="entry name" value="HTH_ARAC"/>
    <property type="match status" value="1"/>
</dbReference>
<keyword evidence="3" id="KW-0804">Transcription</keyword>
<dbReference type="PANTHER" id="PTHR46796">
    <property type="entry name" value="HTH-TYPE TRANSCRIPTIONAL ACTIVATOR RHAS-RELATED"/>
    <property type="match status" value="1"/>
</dbReference>
<keyword evidence="2" id="KW-0238">DNA-binding</keyword>
<protein>
    <submittedName>
        <fullName evidence="5">Helix-turn-helix transcriptional regulator</fullName>
    </submittedName>
</protein>
<dbReference type="InterPro" id="IPR018060">
    <property type="entry name" value="HTH_AraC"/>
</dbReference>
<evidence type="ECO:0000256" key="2">
    <source>
        <dbReference type="ARBA" id="ARBA00023125"/>
    </source>
</evidence>
<evidence type="ECO:0000256" key="1">
    <source>
        <dbReference type="ARBA" id="ARBA00023015"/>
    </source>
</evidence>
<dbReference type="Proteomes" id="UP001207918">
    <property type="component" value="Unassembled WGS sequence"/>
</dbReference>
<dbReference type="PROSITE" id="PS01124">
    <property type="entry name" value="HTH_ARAC_FAMILY_2"/>
    <property type="match status" value="1"/>
</dbReference>
<gene>
    <name evidence="5" type="ORF">J6I44_12700</name>
</gene>
<dbReference type="RefSeq" id="WP_265766509.1">
    <property type="nucleotide sequence ID" value="NZ_JAGGJA010000008.1"/>
</dbReference>
<dbReference type="InterPro" id="IPR050204">
    <property type="entry name" value="AraC_XylS_family_regulators"/>
</dbReference>
<dbReference type="Pfam" id="PF12833">
    <property type="entry name" value="HTH_18"/>
    <property type="match status" value="1"/>
</dbReference>
<dbReference type="Gene3D" id="1.10.10.60">
    <property type="entry name" value="Homeodomain-like"/>
    <property type="match status" value="2"/>
</dbReference>